<proteinExistence type="predicted"/>
<evidence type="ECO:0000313" key="1">
    <source>
        <dbReference type="EMBL" id="MBB5564342.1"/>
    </source>
</evidence>
<sequence>MVLAPDAQVFALNGLQPGTELASTEMGIIPVLNSLEQISPVVCDRALA</sequence>
<accession>A0A7W9CY87</accession>
<dbReference type="AlphaFoldDB" id="A0A7W9CY87"/>
<dbReference type="EMBL" id="JACHBC010000020">
    <property type="protein sequence ID" value="MBB5564342.1"/>
    <property type="molecule type" value="Genomic_DNA"/>
</dbReference>
<reference evidence="1 2" key="1">
    <citation type="submission" date="2020-08" db="EMBL/GenBank/DDBJ databases">
        <title>Genomic Encyclopedia of Type Strains, Phase IV (KMG-V): Genome sequencing to study the core and pangenomes of soil and plant-associated prokaryotes.</title>
        <authorList>
            <person name="Whitman W."/>
        </authorList>
    </citation>
    <scope>NUCLEOTIDE SEQUENCE [LARGE SCALE GENOMIC DNA]</scope>
    <source>
        <strain evidence="1 2">SEMIA 4034</strain>
    </source>
</reference>
<evidence type="ECO:0000313" key="2">
    <source>
        <dbReference type="Proteomes" id="UP000528824"/>
    </source>
</evidence>
<gene>
    <name evidence="1" type="ORF">GGI59_006050</name>
</gene>
<organism evidence="1 2">
    <name type="scientific">Rhizobium lentis</name>
    <dbReference type="NCBI Taxonomy" id="1138194"/>
    <lineage>
        <taxon>Bacteria</taxon>
        <taxon>Pseudomonadati</taxon>
        <taxon>Pseudomonadota</taxon>
        <taxon>Alphaproteobacteria</taxon>
        <taxon>Hyphomicrobiales</taxon>
        <taxon>Rhizobiaceae</taxon>
        <taxon>Rhizobium/Agrobacterium group</taxon>
        <taxon>Rhizobium</taxon>
    </lineage>
</organism>
<dbReference type="Proteomes" id="UP000528824">
    <property type="component" value="Unassembled WGS sequence"/>
</dbReference>
<name>A0A7W9CY87_9HYPH</name>
<comment type="caution">
    <text evidence="1">The sequence shown here is derived from an EMBL/GenBank/DDBJ whole genome shotgun (WGS) entry which is preliminary data.</text>
</comment>
<protein>
    <submittedName>
        <fullName evidence="1">Uncharacterized protein</fullName>
    </submittedName>
</protein>
<keyword evidence="2" id="KW-1185">Reference proteome</keyword>